<dbReference type="KEGG" id="haz:A9404_00615"/>
<dbReference type="PROSITE" id="PS52016">
    <property type="entry name" value="TONB_DEPENDENT_REC_3"/>
    <property type="match status" value="1"/>
</dbReference>
<dbReference type="SUPFAM" id="SSF56935">
    <property type="entry name" value="Porins"/>
    <property type="match status" value="1"/>
</dbReference>
<accession>A0A191ZJV0</accession>
<evidence type="ECO:0000313" key="14">
    <source>
        <dbReference type="EMBL" id="ANJ68181.1"/>
    </source>
</evidence>
<dbReference type="Gene3D" id="2.170.130.10">
    <property type="entry name" value="TonB-dependent receptor, plug domain"/>
    <property type="match status" value="1"/>
</dbReference>
<dbReference type="Pfam" id="PF00593">
    <property type="entry name" value="TonB_dep_Rec_b-barrel"/>
    <property type="match status" value="1"/>
</dbReference>
<keyword evidence="8 10" id="KW-0472">Membrane</keyword>
<dbReference type="GO" id="GO:0044718">
    <property type="term" value="P:siderophore transmembrane transport"/>
    <property type="evidence" value="ECO:0007669"/>
    <property type="project" value="TreeGrafter"/>
</dbReference>
<dbReference type="Gene3D" id="2.40.170.20">
    <property type="entry name" value="TonB-dependent receptor, beta-barrel domain"/>
    <property type="match status" value="1"/>
</dbReference>
<keyword evidence="9 10" id="KW-0998">Cell outer membrane</keyword>
<dbReference type="Pfam" id="PF07715">
    <property type="entry name" value="Plug"/>
    <property type="match status" value="1"/>
</dbReference>
<evidence type="ECO:0000256" key="2">
    <source>
        <dbReference type="ARBA" id="ARBA00022448"/>
    </source>
</evidence>
<protein>
    <recommendedName>
        <fullName evidence="16">TonB-dependent receptor</fullName>
    </recommendedName>
</protein>
<dbReference type="AlphaFoldDB" id="A0A191ZJV0"/>
<evidence type="ECO:0000256" key="5">
    <source>
        <dbReference type="ARBA" id="ARBA00022729"/>
    </source>
</evidence>
<name>A0A191ZJV0_9GAMM</name>
<feature type="domain" description="TonB-dependent receptor-like beta-barrel" evidence="12">
    <location>
        <begin position="325"/>
        <end position="754"/>
    </location>
</feature>
<feature type="domain" description="TonB-dependent receptor plug" evidence="13">
    <location>
        <begin position="74"/>
        <end position="184"/>
    </location>
</feature>
<comment type="similarity">
    <text evidence="10 11">Belongs to the TonB-dependent receptor family.</text>
</comment>
<evidence type="ECO:0000256" key="10">
    <source>
        <dbReference type="PROSITE-ProRule" id="PRU01360"/>
    </source>
</evidence>
<dbReference type="PANTHER" id="PTHR30069:SF53">
    <property type="entry name" value="COLICIN I RECEPTOR-RELATED"/>
    <property type="match status" value="1"/>
</dbReference>
<dbReference type="Proteomes" id="UP000078596">
    <property type="component" value="Chromosome"/>
</dbReference>
<evidence type="ECO:0000256" key="7">
    <source>
        <dbReference type="ARBA" id="ARBA00023077"/>
    </source>
</evidence>
<dbReference type="InterPro" id="IPR000531">
    <property type="entry name" value="Beta-barrel_TonB"/>
</dbReference>
<evidence type="ECO:0000256" key="1">
    <source>
        <dbReference type="ARBA" id="ARBA00004571"/>
    </source>
</evidence>
<dbReference type="GO" id="GO:0015344">
    <property type="term" value="F:siderophore uptake transmembrane transporter activity"/>
    <property type="evidence" value="ECO:0007669"/>
    <property type="project" value="TreeGrafter"/>
</dbReference>
<evidence type="ECO:0000256" key="6">
    <source>
        <dbReference type="ARBA" id="ARBA00023065"/>
    </source>
</evidence>
<evidence type="ECO:0000256" key="11">
    <source>
        <dbReference type="RuleBase" id="RU003357"/>
    </source>
</evidence>
<evidence type="ECO:0008006" key="16">
    <source>
        <dbReference type="Google" id="ProtNLM"/>
    </source>
</evidence>
<dbReference type="InterPro" id="IPR039426">
    <property type="entry name" value="TonB-dep_rcpt-like"/>
</dbReference>
<dbReference type="InterPro" id="IPR037066">
    <property type="entry name" value="Plug_dom_sf"/>
</dbReference>
<keyword evidence="15" id="KW-1185">Reference proteome</keyword>
<reference evidence="14 15" key="1">
    <citation type="submission" date="2016-06" db="EMBL/GenBank/DDBJ databases">
        <title>Insight into the functional genes involving in sulfur oxidation in Pearl River water.</title>
        <authorList>
            <person name="Luo J."/>
            <person name="Tan X."/>
            <person name="Lin W."/>
        </authorList>
    </citation>
    <scope>NUCLEOTIDE SEQUENCE [LARGE SCALE GENOMIC DNA]</scope>
    <source>
        <strain evidence="14 15">LS2</strain>
    </source>
</reference>
<evidence type="ECO:0000256" key="3">
    <source>
        <dbReference type="ARBA" id="ARBA00022452"/>
    </source>
</evidence>
<evidence type="ECO:0000259" key="12">
    <source>
        <dbReference type="Pfam" id="PF00593"/>
    </source>
</evidence>
<sequence length="778" mass="85083">MHDRRHQQLRPLIQARPTLIASLVSSWIVLWAWAPATVAAAEVDGAPVQIGEVVVQGQSDSHSATVAEQGAIPRDTPGVVVRVPRKDLKAINQVTTSEALRYQPDLDVRERFIGDTNALIGGRDFSVLQPARALVYVDGLLISNLLGNNYSYPPKWGVISPDDIGRVDILYGPFSALYPGNSMGTTVAIQTRKPDRLAASVQSQWLSQRYNDPYGHGDDFSGNQQSVHLADRRGSFWYSLNASRLSNAGQPMMYAVPSASNKTGTPVTGLVQDTGTDGQPRMIAGQTSQSQVLQQQQSLRMGYAFTPDIEATATLGHWTNHADTTGYTFLRDANGNPFYSGTFTENGRNYSLRSSMFSPSRNTEEDWLYGLGLTAKLAGGWTLSANASKYDIAENTTQSASTAQPAANTGGAGKYADGSGTGWQNLDLKLVSPKLGAHQLTAGVHEDQYHLSSLVYGTTNWLAATDLSLNSVYAGKTRTDAAYLQDVWTFLPKWTLTVGARYERWKAYDGQLGNGSTTLDYAAVRHNAFSPKAALAWTVTDNWLLRLSYGAATRFPTVGELFQGTIAQDSIVNNNPNLQPERAQDLDLTSEYFHGNGRYRVSLFQSRIRNAIYQQTSLDTPPVTNYQNIGLVRTRGIELAYSGHDVGIRGLKVNANVSYAQARILANPFNPTYVGNTAPGIPHVRANLLLDYAVTPALSASVGVRYASSQYGSLDNSDTYADTYQGRSAYTVVDTKLNYAVNRHVSVQAGIDNLTNQRYYAYHPFPSRTFFAGVKWQL</sequence>
<evidence type="ECO:0000313" key="15">
    <source>
        <dbReference type="Proteomes" id="UP000078596"/>
    </source>
</evidence>
<dbReference type="InterPro" id="IPR036942">
    <property type="entry name" value="Beta-barrel_TonB_sf"/>
</dbReference>
<evidence type="ECO:0000256" key="9">
    <source>
        <dbReference type="ARBA" id="ARBA00023237"/>
    </source>
</evidence>
<evidence type="ECO:0000256" key="4">
    <source>
        <dbReference type="ARBA" id="ARBA00022692"/>
    </source>
</evidence>
<organism evidence="14 15">
    <name type="scientific">Halothiobacillus diazotrophicus</name>
    <dbReference type="NCBI Taxonomy" id="1860122"/>
    <lineage>
        <taxon>Bacteria</taxon>
        <taxon>Pseudomonadati</taxon>
        <taxon>Pseudomonadota</taxon>
        <taxon>Gammaproteobacteria</taxon>
        <taxon>Chromatiales</taxon>
        <taxon>Halothiobacillaceae</taxon>
        <taxon>Halothiobacillus</taxon>
    </lineage>
</organism>
<dbReference type="PANTHER" id="PTHR30069">
    <property type="entry name" value="TONB-DEPENDENT OUTER MEMBRANE RECEPTOR"/>
    <property type="match status" value="1"/>
</dbReference>
<dbReference type="GO" id="GO:0009279">
    <property type="term" value="C:cell outer membrane"/>
    <property type="evidence" value="ECO:0007669"/>
    <property type="project" value="UniProtKB-SubCell"/>
</dbReference>
<keyword evidence="4 10" id="KW-0812">Transmembrane</keyword>
<keyword evidence="3 10" id="KW-1134">Transmembrane beta strand</keyword>
<dbReference type="STRING" id="1860122.A9404_00615"/>
<dbReference type="InterPro" id="IPR012910">
    <property type="entry name" value="Plug_dom"/>
</dbReference>
<proteinExistence type="inferred from homology"/>
<gene>
    <name evidence="14" type="ORF">A9404_00615</name>
</gene>
<evidence type="ECO:0000259" key="13">
    <source>
        <dbReference type="Pfam" id="PF07715"/>
    </source>
</evidence>
<dbReference type="CDD" id="cd01347">
    <property type="entry name" value="ligand_gated_channel"/>
    <property type="match status" value="1"/>
</dbReference>
<keyword evidence="2 10" id="KW-0813">Transport</keyword>
<comment type="subcellular location">
    <subcellularLocation>
        <location evidence="1 10">Cell outer membrane</location>
        <topology evidence="1 10">Multi-pass membrane protein</topology>
    </subcellularLocation>
</comment>
<evidence type="ECO:0000256" key="8">
    <source>
        <dbReference type="ARBA" id="ARBA00023136"/>
    </source>
</evidence>
<keyword evidence="7 11" id="KW-0798">TonB box</keyword>
<dbReference type="EMBL" id="CP016027">
    <property type="protein sequence ID" value="ANJ68181.1"/>
    <property type="molecule type" value="Genomic_DNA"/>
</dbReference>
<keyword evidence="6" id="KW-0406">Ion transport</keyword>
<keyword evidence="5" id="KW-0732">Signal</keyword>